<dbReference type="STRING" id="137246.A0A401SSJ3"/>
<accession>A0A401SSJ3</accession>
<dbReference type="Proteomes" id="UP000287033">
    <property type="component" value="Unassembled WGS sequence"/>
</dbReference>
<dbReference type="OMA" id="GIGFCNQ"/>
<feature type="compositionally biased region" description="Basic residues" evidence="1">
    <location>
        <begin position="274"/>
        <end position="284"/>
    </location>
</feature>
<comment type="caution">
    <text evidence="2">The sequence shown here is derived from an EMBL/GenBank/DDBJ whole genome shotgun (WGS) entry which is preliminary data.</text>
</comment>
<name>A0A401SSJ3_CHIPU</name>
<evidence type="ECO:0000256" key="1">
    <source>
        <dbReference type="SAM" id="MobiDB-lite"/>
    </source>
</evidence>
<gene>
    <name evidence="2" type="ORF">chiPu_0011829</name>
</gene>
<protein>
    <recommendedName>
        <fullName evidence="4">Coiled-coil domain-containing protein 134</fullName>
    </recommendedName>
</protein>
<feature type="region of interest" description="Disordered" evidence="1">
    <location>
        <begin position="248"/>
        <end position="284"/>
    </location>
</feature>
<dbReference type="Pfam" id="PF15002">
    <property type="entry name" value="ERK-JNK_inhib"/>
    <property type="match status" value="1"/>
</dbReference>
<sequence length="284" mass="33153">MRNYRTADWSEASRGLRMRRISRAAGTELRGAPLGRSRIWLIKGSFTVILYDSWIMDVLQLCVIVMSMYLNTLKSSNGQKQNLDPSLEIYRKLFETKRKDQMHALKNMIELNDINQQYKIIDIMLKGLFKVLEDSKTILTGADVQADGPLPHDEKLKDAYSHIVENTAFFGDVTLRFPKIVHHYFDHNSNWNHLIRWGISFCNQTGVFDGGPHTQLLNLMSQELGISEKSPDYKNPFKNENEDFLHNNDAFHKALKDEEKRRRKEDKRKELRKGPRITKTRSEL</sequence>
<dbReference type="PANTHER" id="PTHR14735">
    <property type="entry name" value="COILED-COIL DOMAIN-CONTAINING PROTEIN 134"/>
    <property type="match status" value="1"/>
</dbReference>
<evidence type="ECO:0000313" key="3">
    <source>
        <dbReference type="Proteomes" id="UP000287033"/>
    </source>
</evidence>
<dbReference type="AlphaFoldDB" id="A0A401SSJ3"/>
<dbReference type="EMBL" id="BEZZ01000509">
    <property type="protein sequence ID" value="GCC33360.1"/>
    <property type="molecule type" value="Genomic_DNA"/>
</dbReference>
<dbReference type="PANTHER" id="PTHR14735:SF1">
    <property type="entry name" value="COILED-COIL DOMAIN-CONTAINING PROTEIN 134"/>
    <property type="match status" value="1"/>
</dbReference>
<organism evidence="2 3">
    <name type="scientific">Chiloscyllium punctatum</name>
    <name type="common">Brownbanded bambooshark</name>
    <name type="synonym">Hemiscyllium punctatum</name>
    <dbReference type="NCBI Taxonomy" id="137246"/>
    <lineage>
        <taxon>Eukaryota</taxon>
        <taxon>Metazoa</taxon>
        <taxon>Chordata</taxon>
        <taxon>Craniata</taxon>
        <taxon>Vertebrata</taxon>
        <taxon>Chondrichthyes</taxon>
        <taxon>Elasmobranchii</taxon>
        <taxon>Galeomorphii</taxon>
        <taxon>Galeoidea</taxon>
        <taxon>Orectolobiformes</taxon>
        <taxon>Hemiscylliidae</taxon>
        <taxon>Chiloscyllium</taxon>
    </lineage>
</organism>
<evidence type="ECO:0008006" key="4">
    <source>
        <dbReference type="Google" id="ProtNLM"/>
    </source>
</evidence>
<proteinExistence type="predicted"/>
<reference evidence="2 3" key="1">
    <citation type="journal article" date="2018" name="Nat. Ecol. Evol.">
        <title>Shark genomes provide insights into elasmobranch evolution and the origin of vertebrates.</title>
        <authorList>
            <person name="Hara Y"/>
            <person name="Yamaguchi K"/>
            <person name="Onimaru K"/>
            <person name="Kadota M"/>
            <person name="Koyanagi M"/>
            <person name="Keeley SD"/>
            <person name="Tatsumi K"/>
            <person name="Tanaka K"/>
            <person name="Motone F"/>
            <person name="Kageyama Y"/>
            <person name="Nozu R"/>
            <person name="Adachi N"/>
            <person name="Nishimura O"/>
            <person name="Nakagawa R"/>
            <person name="Tanegashima C"/>
            <person name="Kiyatake I"/>
            <person name="Matsumoto R"/>
            <person name="Murakumo K"/>
            <person name="Nishida K"/>
            <person name="Terakita A"/>
            <person name="Kuratani S"/>
            <person name="Sato K"/>
            <person name="Hyodo S Kuraku.S."/>
        </authorList>
    </citation>
    <scope>NUCLEOTIDE SEQUENCE [LARGE SCALE GENOMIC DNA]</scope>
</reference>
<dbReference type="InterPro" id="IPR026321">
    <property type="entry name" value="CC134"/>
</dbReference>
<feature type="compositionally biased region" description="Basic and acidic residues" evidence="1">
    <location>
        <begin position="248"/>
        <end position="260"/>
    </location>
</feature>
<keyword evidence="3" id="KW-1185">Reference proteome</keyword>
<evidence type="ECO:0000313" key="2">
    <source>
        <dbReference type="EMBL" id="GCC33360.1"/>
    </source>
</evidence>
<dbReference type="OrthoDB" id="5854099at2759"/>